<dbReference type="CDD" id="cd02440">
    <property type="entry name" value="AdoMet_MTases"/>
    <property type="match status" value="1"/>
</dbReference>
<name>A0ABS4FQB7_9BACL</name>
<dbReference type="Proteomes" id="UP001519272">
    <property type="component" value="Unassembled WGS sequence"/>
</dbReference>
<dbReference type="SUPFAM" id="SSF53335">
    <property type="entry name" value="S-adenosyl-L-methionine-dependent methyltransferases"/>
    <property type="match status" value="1"/>
</dbReference>
<keyword evidence="3" id="KW-1185">Reference proteome</keyword>
<keyword evidence="2" id="KW-0489">Methyltransferase</keyword>
<organism evidence="2 3">
    <name type="scientific">Paenibacillus turicensis</name>
    <dbReference type="NCBI Taxonomy" id="160487"/>
    <lineage>
        <taxon>Bacteria</taxon>
        <taxon>Bacillati</taxon>
        <taxon>Bacillota</taxon>
        <taxon>Bacilli</taxon>
        <taxon>Bacillales</taxon>
        <taxon>Paenibacillaceae</taxon>
        <taxon>Paenibacillus</taxon>
    </lineage>
</organism>
<protein>
    <submittedName>
        <fullName evidence="2">SAM-dependent methyltransferase</fullName>
    </submittedName>
</protein>
<accession>A0ABS4FQB7</accession>
<reference evidence="2 3" key="1">
    <citation type="submission" date="2021-03" db="EMBL/GenBank/DDBJ databases">
        <title>Genomic Encyclopedia of Type Strains, Phase IV (KMG-IV): sequencing the most valuable type-strain genomes for metagenomic binning, comparative biology and taxonomic classification.</title>
        <authorList>
            <person name="Goeker M."/>
        </authorList>
    </citation>
    <scope>NUCLEOTIDE SEQUENCE [LARGE SCALE GENOMIC DNA]</scope>
    <source>
        <strain evidence="2 3">DSM 14349</strain>
    </source>
</reference>
<gene>
    <name evidence="2" type="ORF">J2Z32_001397</name>
</gene>
<dbReference type="EMBL" id="JAGGKG010000005">
    <property type="protein sequence ID" value="MBP1904773.1"/>
    <property type="molecule type" value="Genomic_DNA"/>
</dbReference>
<dbReference type="InterPro" id="IPR029063">
    <property type="entry name" value="SAM-dependent_MTases_sf"/>
</dbReference>
<dbReference type="RefSeq" id="WP_210088448.1">
    <property type="nucleotide sequence ID" value="NZ_JAGGKG010000005.1"/>
</dbReference>
<proteinExistence type="predicted"/>
<evidence type="ECO:0000259" key="1">
    <source>
        <dbReference type="Pfam" id="PF13649"/>
    </source>
</evidence>
<keyword evidence="2" id="KW-0808">Transferase</keyword>
<dbReference type="GO" id="GO:0032259">
    <property type="term" value="P:methylation"/>
    <property type="evidence" value="ECO:0007669"/>
    <property type="project" value="UniProtKB-KW"/>
</dbReference>
<dbReference type="GO" id="GO:0008168">
    <property type="term" value="F:methyltransferase activity"/>
    <property type="evidence" value="ECO:0007669"/>
    <property type="project" value="UniProtKB-KW"/>
</dbReference>
<evidence type="ECO:0000313" key="2">
    <source>
        <dbReference type="EMBL" id="MBP1904773.1"/>
    </source>
</evidence>
<comment type="caution">
    <text evidence="2">The sequence shown here is derived from an EMBL/GenBank/DDBJ whole genome shotgun (WGS) entry which is preliminary data.</text>
</comment>
<evidence type="ECO:0000313" key="3">
    <source>
        <dbReference type="Proteomes" id="UP001519272"/>
    </source>
</evidence>
<dbReference type="InterPro" id="IPR041698">
    <property type="entry name" value="Methyltransf_25"/>
</dbReference>
<sequence length="237" mass="27133">MNRIQTIRSKEKAYHDHCYDKYALFEQGSWLYKPVQTILNLFSTFEDLKEINMLDLGCGVGRNSIPLAEALGDRNGKVVCVDLLESAIHKLQLNAAKFNVTNKVECVLSDIANFSIEAGHYDFIFAVSSLEHLDCEYTFNNVVAKIMQGTKAKGINSFIISTNVSERNIDSGEKIEPMYELNFETHYLVDKLKSIYENWTCVKYDIKPYQIEINRDGIPILLKGDVLTWVTLNEWSK</sequence>
<feature type="domain" description="Methyltransferase" evidence="1">
    <location>
        <begin position="54"/>
        <end position="147"/>
    </location>
</feature>
<dbReference type="Gene3D" id="3.40.50.150">
    <property type="entry name" value="Vaccinia Virus protein VP39"/>
    <property type="match status" value="1"/>
</dbReference>
<dbReference type="Pfam" id="PF13649">
    <property type="entry name" value="Methyltransf_25"/>
    <property type="match status" value="1"/>
</dbReference>